<comment type="caution">
    <text evidence="8">The sequence shown here is derived from an EMBL/GenBank/DDBJ whole genome shotgun (WGS) entry which is preliminary data.</text>
</comment>
<sequence length="954" mass="108893">MFINRIQKRTAKFRASLLYLIFFLNSFSIVSQQHQEIVLLEAIENQASLSNTTINTIVQDSVGFLWIGTYDGLYRYDGHNLKSFQYEPNSNSGLASNIILELHIDNDNNLWGITPTKGIFKLDLRTEQIERFPELNKKIVELGGNTNSIYIQNKNIWIATNLGVIQLTNTNNTLALLQFYSSFTKNGNHPINKIICDDESRVWLGTNTGLFCLKKTKSKSYDWQEVYLGTSVFDLKKRNNKIYFASANHIFSYSKDSISTIKTIHQQNLIRRLSIDSQNNLWSGSSKSLVVFNKTLDQKTMNTKKCSFIRPDNFLKDIRCFYEDSSGVVWIGTAHGLFKYNYKKSLFKRYYFTNKDKRQGLPISALLPNTNQSLWVGTEGGGLVSLDNIYNQNSNITQKYIALLDYKNEAITAIGYDKRNTFFYGTRDLQQLVTFNSDLELRYINTSSNYKRYMDIETNSKGNIWLATINNGITHLEKKDNNAFNITNYTKDLSKNHNFPSNVVRSIAFDENKNIWFGTDKGLVLLTDTESKKNNPVFEVFQHKANTKNSISADFILPIITSTDNTIWIGTFGGGLNKCHFNEKTGTYDFTAYTTKDGLQNNTIKSLAEDDLGNIWMGTNSGISKLNPKTNNIKNFSKKDGLTDNVFMDLSATRLSNGMLAFGGQSGLTIFKPSEIKSNNFTTNLAITKLEINNIEIRVNTNLNDRILLKNTISNTQNILLKTGENNIAITFQNLNYSDQNDILSYKLEGIDKDWRTTKNALGIAKYSNIPSGDYIFKIKNFSNPDVKTKTLNIKVQSAHSFAILYILFFSIGVALIIYFKTRYSKKQKSKISSTNLEAKISAVDQDFITKIEQEIIIELSNPDFTVSQLVQKMGLSEYLCNKKLKKLTGFTTNSYIREQRLLKASELLRASNLTIAEITYKVGFRDLEYFRNCFKKKYGNTPSTYQKNKTQHT</sequence>
<dbReference type="SMART" id="SM00342">
    <property type="entry name" value="HTH_ARAC"/>
    <property type="match status" value="1"/>
</dbReference>
<evidence type="ECO:0000256" key="2">
    <source>
        <dbReference type="ARBA" id="ARBA00023015"/>
    </source>
</evidence>
<proteinExistence type="predicted"/>
<dbReference type="SUPFAM" id="SSF46689">
    <property type="entry name" value="Homeodomain-like"/>
    <property type="match status" value="1"/>
</dbReference>
<dbReference type="InterPro" id="IPR020449">
    <property type="entry name" value="Tscrpt_reg_AraC-type_HTH"/>
</dbReference>
<evidence type="ECO:0000256" key="4">
    <source>
        <dbReference type="ARBA" id="ARBA00023163"/>
    </source>
</evidence>
<dbReference type="InterPro" id="IPR018062">
    <property type="entry name" value="HTH_AraC-typ_CS"/>
</dbReference>
<dbReference type="InterPro" id="IPR013783">
    <property type="entry name" value="Ig-like_fold"/>
</dbReference>
<keyword evidence="5" id="KW-1133">Transmembrane helix</keyword>
<evidence type="ECO:0000313" key="8">
    <source>
        <dbReference type="EMBL" id="KZS38430.1"/>
    </source>
</evidence>
<dbReference type="PANTHER" id="PTHR43547:SF2">
    <property type="entry name" value="HYBRID SIGNAL TRANSDUCTION HISTIDINE KINASE C"/>
    <property type="match status" value="1"/>
</dbReference>
<dbReference type="STRING" id="1642818.AWE51_17920"/>
<keyword evidence="1" id="KW-0597">Phosphoprotein</keyword>
<dbReference type="InterPro" id="IPR018060">
    <property type="entry name" value="HTH_AraC"/>
</dbReference>
<keyword evidence="4" id="KW-0804">Transcription</keyword>
<dbReference type="InterPro" id="IPR011110">
    <property type="entry name" value="Reg_prop"/>
</dbReference>
<dbReference type="GO" id="GO:0000155">
    <property type="term" value="F:phosphorelay sensor kinase activity"/>
    <property type="evidence" value="ECO:0007669"/>
    <property type="project" value="TreeGrafter"/>
</dbReference>
<dbReference type="InterPro" id="IPR009057">
    <property type="entry name" value="Homeodomain-like_sf"/>
</dbReference>
<dbReference type="PROSITE" id="PS00041">
    <property type="entry name" value="HTH_ARAC_FAMILY_1"/>
    <property type="match status" value="1"/>
</dbReference>
<evidence type="ECO:0000256" key="6">
    <source>
        <dbReference type="SAM" id="SignalP"/>
    </source>
</evidence>
<dbReference type="Pfam" id="PF12833">
    <property type="entry name" value="HTH_18"/>
    <property type="match status" value="1"/>
</dbReference>
<dbReference type="PRINTS" id="PR00032">
    <property type="entry name" value="HTHARAC"/>
</dbReference>
<protein>
    <recommendedName>
        <fullName evidence="7">HTH araC/xylS-type domain-containing protein</fullName>
    </recommendedName>
</protein>
<feature type="domain" description="HTH araC/xylS-type" evidence="7">
    <location>
        <begin position="850"/>
        <end position="949"/>
    </location>
</feature>
<dbReference type="Gene3D" id="1.10.10.60">
    <property type="entry name" value="Homeodomain-like"/>
    <property type="match status" value="1"/>
</dbReference>
<dbReference type="Gene3D" id="2.130.10.10">
    <property type="entry name" value="YVTN repeat-like/Quinoprotein amine dehydrogenase"/>
    <property type="match status" value="2"/>
</dbReference>
<evidence type="ECO:0000259" key="7">
    <source>
        <dbReference type="PROSITE" id="PS01124"/>
    </source>
</evidence>
<dbReference type="InterPro" id="IPR015943">
    <property type="entry name" value="WD40/YVTN_repeat-like_dom_sf"/>
</dbReference>
<evidence type="ECO:0000313" key="9">
    <source>
        <dbReference type="Proteomes" id="UP000076715"/>
    </source>
</evidence>
<accession>A0A162X5V2</accession>
<name>A0A162X5V2_9FLAO</name>
<dbReference type="RefSeq" id="WP_066319476.1">
    <property type="nucleotide sequence ID" value="NZ_LQRT01000058.1"/>
</dbReference>
<feature type="transmembrane region" description="Helical" evidence="5">
    <location>
        <begin position="799"/>
        <end position="820"/>
    </location>
</feature>
<keyword evidence="5" id="KW-0812">Transmembrane</keyword>
<dbReference type="Proteomes" id="UP000076715">
    <property type="component" value="Unassembled WGS sequence"/>
</dbReference>
<keyword evidence="3" id="KW-0238">DNA-binding</keyword>
<dbReference type="GO" id="GO:0043565">
    <property type="term" value="F:sequence-specific DNA binding"/>
    <property type="evidence" value="ECO:0007669"/>
    <property type="project" value="InterPro"/>
</dbReference>
<keyword evidence="6" id="KW-0732">Signal</keyword>
<dbReference type="GO" id="GO:0003700">
    <property type="term" value="F:DNA-binding transcription factor activity"/>
    <property type="evidence" value="ECO:0007669"/>
    <property type="project" value="InterPro"/>
</dbReference>
<dbReference type="EMBL" id="LQRT01000058">
    <property type="protein sequence ID" value="KZS38430.1"/>
    <property type="molecule type" value="Genomic_DNA"/>
</dbReference>
<dbReference type="PANTHER" id="PTHR43547">
    <property type="entry name" value="TWO-COMPONENT HISTIDINE KINASE"/>
    <property type="match status" value="1"/>
</dbReference>
<dbReference type="InterPro" id="IPR011123">
    <property type="entry name" value="Y_Y_Y"/>
</dbReference>
<feature type="signal peptide" evidence="6">
    <location>
        <begin position="1"/>
        <end position="28"/>
    </location>
</feature>
<dbReference type="OrthoDB" id="799853at2"/>
<evidence type="ECO:0000256" key="1">
    <source>
        <dbReference type="ARBA" id="ARBA00022553"/>
    </source>
</evidence>
<reference evidence="8 9" key="1">
    <citation type="submission" date="2016-01" db="EMBL/GenBank/DDBJ databases">
        <title>The draft genome sequence of Aquimarina sp. RZW4-3-2.</title>
        <authorList>
            <person name="Wang Y."/>
        </authorList>
    </citation>
    <scope>NUCLEOTIDE SEQUENCE [LARGE SCALE GENOMIC DNA]</scope>
    <source>
        <strain evidence="8 9">RZW4-3-2</strain>
    </source>
</reference>
<dbReference type="Pfam" id="PF07494">
    <property type="entry name" value="Reg_prop"/>
    <property type="match status" value="4"/>
</dbReference>
<keyword evidence="5" id="KW-0472">Membrane</keyword>
<dbReference type="Gene3D" id="2.60.40.10">
    <property type="entry name" value="Immunoglobulins"/>
    <property type="match status" value="1"/>
</dbReference>
<gene>
    <name evidence="8" type="ORF">AWE51_17920</name>
</gene>
<organism evidence="8 9">
    <name type="scientific">Aquimarina aggregata</name>
    <dbReference type="NCBI Taxonomy" id="1642818"/>
    <lineage>
        <taxon>Bacteria</taxon>
        <taxon>Pseudomonadati</taxon>
        <taxon>Bacteroidota</taxon>
        <taxon>Flavobacteriia</taxon>
        <taxon>Flavobacteriales</taxon>
        <taxon>Flavobacteriaceae</taxon>
        <taxon>Aquimarina</taxon>
    </lineage>
</organism>
<dbReference type="Pfam" id="PF07495">
    <property type="entry name" value="Y_Y_Y"/>
    <property type="match status" value="1"/>
</dbReference>
<keyword evidence="2" id="KW-0805">Transcription regulation</keyword>
<feature type="chain" id="PRO_5007840715" description="HTH araC/xylS-type domain-containing protein" evidence="6">
    <location>
        <begin position="29"/>
        <end position="954"/>
    </location>
</feature>
<dbReference type="AlphaFoldDB" id="A0A162X5V2"/>
<evidence type="ECO:0000256" key="3">
    <source>
        <dbReference type="ARBA" id="ARBA00023125"/>
    </source>
</evidence>
<keyword evidence="9" id="KW-1185">Reference proteome</keyword>
<evidence type="ECO:0000256" key="5">
    <source>
        <dbReference type="SAM" id="Phobius"/>
    </source>
</evidence>
<dbReference type="PROSITE" id="PS01124">
    <property type="entry name" value="HTH_ARAC_FAMILY_2"/>
    <property type="match status" value="1"/>
</dbReference>
<dbReference type="SUPFAM" id="SSF63829">
    <property type="entry name" value="Calcium-dependent phosphotriesterase"/>
    <property type="match status" value="3"/>
</dbReference>